<gene>
    <name evidence="1" type="ORF">LCGC14_1815170</name>
</gene>
<evidence type="ECO:0000313" key="1">
    <source>
        <dbReference type="EMBL" id="KKL99366.1"/>
    </source>
</evidence>
<protein>
    <submittedName>
        <fullName evidence="1">Uncharacterized protein</fullName>
    </submittedName>
</protein>
<accession>A0A0F9H8Q4</accession>
<proteinExistence type="predicted"/>
<reference evidence="1" key="1">
    <citation type="journal article" date="2015" name="Nature">
        <title>Complex archaea that bridge the gap between prokaryotes and eukaryotes.</title>
        <authorList>
            <person name="Spang A."/>
            <person name="Saw J.H."/>
            <person name="Jorgensen S.L."/>
            <person name="Zaremba-Niedzwiedzka K."/>
            <person name="Martijn J."/>
            <person name="Lind A.E."/>
            <person name="van Eijk R."/>
            <person name="Schleper C."/>
            <person name="Guy L."/>
            <person name="Ettema T.J."/>
        </authorList>
    </citation>
    <scope>NUCLEOTIDE SEQUENCE</scope>
</reference>
<comment type="caution">
    <text evidence="1">The sequence shown here is derived from an EMBL/GenBank/DDBJ whole genome shotgun (WGS) entry which is preliminary data.</text>
</comment>
<name>A0A0F9H8Q4_9ZZZZ</name>
<sequence length="42" mass="4592">WDGITLRVLGKEGKIKGILSRSQNKLADAVIRLLGKETEGEV</sequence>
<dbReference type="EMBL" id="LAZR01017694">
    <property type="protein sequence ID" value="KKL99366.1"/>
    <property type="molecule type" value="Genomic_DNA"/>
</dbReference>
<organism evidence="1">
    <name type="scientific">marine sediment metagenome</name>
    <dbReference type="NCBI Taxonomy" id="412755"/>
    <lineage>
        <taxon>unclassified sequences</taxon>
        <taxon>metagenomes</taxon>
        <taxon>ecological metagenomes</taxon>
    </lineage>
</organism>
<feature type="non-terminal residue" evidence="1">
    <location>
        <position position="1"/>
    </location>
</feature>
<dbReference type="AlphaFoldDB" id="A0A0F9H8Q4"/>